<dbReference type="EMBL" id="KD250690">
    <property type="protein sequence ID" value="EMS48528.1"/>
    <property type="molecule type" value="Genomic_DNA"/>
</dbReference>
<dbReference type="PANTHER" id="PTHR35491">
    <property type="entry name" value="OS12G0638500-LIKE PROTEIN"/>
    <property type="match status" value="1"/>
</dbReference>
<feature type="region of interest" description="Disordered" evidence="1">
    <location>
        <begin position="385"/>
        <end position="406"/>
    </location>
</feature>
<feature type="region of interest" description="Disordered" evidence="1">
    <location>
        <begin position="277"/>
        <end position="298"/>
    </location>
</feature>
<organism evidence="2">
    <name type="scientific">Triticum urartu</name>
    <name type="common">Red wild einkorn</name>
    <name type="synonym">Crithodium urartu</name>
    <dbReference type="NCBI Taxonomy" id="4572"/>
    <lineage>
        <taxon>Eukaryota</taxon>
        <taxon>Viridiplantae</taxon>
        <taxon>Streptophyta</taxon>
        <taxon>Embryophyta</taxon>
        <taxon>Tracheophyta</taxon>
        <taxon>Spermatophyta</taxon>
        <taxon>Magnoliopsida</taxon>
        <taxon>Liliopsida</taxon>
        <taxon>Poales</taxon>
        <taxon>Poaceae</taxon>
        <taxon>BOP clade</taxon>
        <taxon>Pooideae</taxon>
        <taxon>Triticodae</taxon>
        <taxon>Triticeae</taxon>
        <taxon>Triticinae</taxon>
        <taxon>Triticum</taxon>
    </lineage>
</organism>
<dbReference type="STRING" id="4572.M7YE07"/>
<evidence type="ECO:0000256" key="1">
    <source>
        <dbReference type="SAM" id="MobiDB-lite"/>
    </source>
</evidence>
<dbReference type="PANTHER" id="PTHR35491:SF9">
    <property type="entry name" value="RRM DOMAIN-CONTAINING PROTEIN"/>
    <property type="match status" value="1"/>
</dbReference>
<evidence type="ECO:0000313" key="2">
    <source>
        <dbReference type="EMBL" id="EMS48528.1"/>
    </source>
</evidence>
<dbReference type="AlphaFoldDB" id="M7YE07"/>
<sequence length="552" mass="56486">MTTHTPEFLGLRNGTGLWSEAGYGKGVIIGLLDTGGGGGGGSGFGVVRVGGAILNRLGFKVRVYNTSSSIMCKARCQEHCYRGGIQHALQLVGNKDNPRGARRIPPINQTFEVDKEVDCVLPGLFCFIFGIKLDPGCIVNHKFVSGDLLVLRLFRLGFKVQANVAAADLLAALHRCAASPYEPPGTGGVDAGLLLGFFALHREASASVPVAATHRAGKDAALVTTGQHRSTDAPAAARPNPCQAMAVSNGSAGKEEQAGGIAIGHAAHAQAHHHIGAGPPNAAAPPGGGAGPSKRRKKKEVTFALGAPTAAGCSAQPPTHGVGATAMACYPAYAQAHHAGPSNADAALGGTGPSKRKKKKVAFALGAPASAAGAGCSAQLAATHSSSTGSASSAPKKPAKNKKAVNGQQHFSKPVALILQFAPGTAADQLPSKEQLHSTLRGFGPLIEPSTEITKKQARVVFQSSAAAEAAYSCVHTLGDFAAPPPPPKIPLTDVRKNLERMIASLTGPRLLGKEDSAWSLAGEMQHLLVKVDRALNAGRAGPSTSAAAHHY</sequence>
<feature type="compositionally biased region" description="Low complexity" evidence="1">
    <location>
        <begin position="385"/>
        <end position="396"/>
    </location>
</feature>
<protein>
    <submittedName>
        <fullName evidence="2">Uncharacterized protein</fullName>
    </submittedName>
</protein>
<proteinExistence type="predicted"/>
<gene>
    <name evidence="2" type="ORF">TRIUR3_00698</name>
</gene>
<reference evidence="2" key="1">
    <citation type="journal article" date="2013" name="Nature">
        <title>Draft genome of the wheat A-genome progenitor Triticum urartu.</title>
        <authorList>
            <person name="Ling H.Q."/>
            <person name="Zhao S."/>
            <person name="Liu D."/>
            <person name="Wang J."/>
            <person name="Sun H."/>
            <person name="Zhang C."/>
            <person name="Fan H."/>
            <person name="Li D."/>
            <person name="Dong L."/>
            <person name="Tao Y."/>
            <person name="Gao C."/>
            <person name="Wu H."/>
            <person name="Li Y."/>
            <person name="Cui Y."/>
            <person name="Guo X."/>
            <person name="Zheng S."/>
            <person name="Wang B."/>
            <person name="Yu K."/>
            <person name="Liang Q."/>
            <person name="Yang W."/>
            <person name="Lou X."/>
            <person name="Chen J."/>
            <person name="Feng M."/>
            <person name="Jian J."/>
            <person name="Zhang X."/>
            <person name="Luo G."/>
            <person name="Jiang Y."/>
            <person name="Liu J."/>
            <person name="Wang Z."/>
            <person name="Sha Y."/>
            <person name="Zhang B."/>
            <person name="Wu H."/>
            <person name="Tang D."/>
            <person name="Shen Q."/>
            <person name="Xue P."/>
            <person name="Zou S."/>
            <person name="Wang X."/>
            <person name="Liu X."/>
            <person name="Wang F."/>
            <person name="Yang Y."/>
            <person name="An X."/>
            <person name="Dong Z."/>
            <person name="Zhang K."/>
            <person name="Zhang X."/>
            <person name="Luo M.C."/>
            <person name="Dvorak J."/>
            <person name="Tong Y."/>
            <person name="Wang J."/>
            <person name="Yang H."/>
            <person name="Li Z."/>
            <person name="Wang D."/>
            <person name="Zhang A."/>
            <person name="Wang J."/>
        </authorList>
    </citation>
    <scope>NUCLEOTIDE SEQUENCE</scope>
</reference>
<name>M7YE07_TRIUA</name>
<dbReference type="eggNOG" id="ENOG502R388">
    <property type="taxonomic scope" value="Eukaryota"/>
</dbReference>
<accession>M7YE07</accession>